<sequence>MAFRIVPMDTAVADQVRSTMRAPDYDHPAWSEVPVEPAPCRVCLDVIEPGVERLVAFTYDPFRDTEDLPLPGPVFVHARSCAPYTDTATYPARLGRSGLLLNCYGRGRRLVHAERIAHADAGTTLGELLARPDVDYVHVRSATAGCYLCTAVSA</sequence>
<reference evidence="1 2" key="1">
    <citation type="journal article" date="2012" name="Stand. Genomic Sci.">
        <title>Genome sequence of the soil bacterium Saccharomonospora azurea type strain (NA-128(T)).</title>
        <authorList>
            <person name="Klenk H.P."/>
            <person name="Held B."/>
            <person name="Lucas S."/>
            <person name="Lapidus A."/>
            <person name="Copeland A."/>
            <person name="Hammon N."/>
            <person name="Pitluck S."/>
            <person name="Goodwin L.A."/>
            <person name="Han C."/>
            <person name="Tapia R."/>
            <person name="Brambilla E.M."/>
            <person name="Potter G."/>
            <person name="Land M."/>
            <person name="Ivanova N."/>
            <person name="Rohde M."/>
            <person name="Goker M."/>
            <person name="Detter J.C."/>
            <person name="Kyrpides N.C."/>
            <person name="Woyke T."/>
        </authorList>
    </citation>
    <scope>NUCLEOTIDE SEQUENCE [LARGE SCALE GENOMIC DNA]</scope>
    <source>
        <strain evidence="1 2">NA-128</strain>
    </source>
</reference>
<dbReference type="OrthoDB" id="118609at2"/>
<evidence type="ECO:0000313" key="1">
    <source>
        <dbReference type="EMBL" id="EHY89873.1"/>
    </source>
</evidence>
<dbReference type="EMBL" id="CM001466">
    <property type="protein sequence ID" value="EHY89873.1"/>
    <property type="molecule type" value="Genomic_DNA"/>
</dbReference>
<gene>
    <name evidence="1" type="ORF">SacazDRAFT_02990</name>
</gene>
<dbReference type="Proteomes" id="UP000004705">
    <property type="component" value="Chromosome"/>
</dbReference>
<dbReference type="AlphaFoldDB" id="H8GDA9"/>
<evidence type="ECO:0008006" key="3">
    <source>
        <dbReference type="Google" id="ProtNLM"/>
    </source>
</evidence>
<protein>
    <recommendedName>
        <fullName evidence="3">DUF1203 domain-containing protein</fullName>
    </recommendedName>
</protein>
<accession>H8GDA9</accession>
<dbReference type="RefSeq" id="WP_005442903.1">
    <property type="nucleotide sequence ID" value="NZ_CM001466.1"/>
</dbReference>
<keyword evidence="2" id="KW-1185">Reference proteome</keyword>
<proteinExistence type="predicted"/>
<organism evidence="1 2">
    <name type="scientific">Saccharomonospora azurea NA-128</name>
    <dbReference type="NCBI Taxonomy" id="882081"/>
    <lineage>
        <taxon>Bacteria</taxon>
        <taxon>Bacillati</taxon>
        <taxon>Actinomycetota</taxon>
        <taxon>Actinomycetes</taxon>
        <taxon>Pseudonocardiales</taxon>
        <taxon>Pseudonocardiaceae</taxon>
        <taxon>Saccharomonospora</taxon>
    </lineage>
</organism>
<name>H8GDA9_9PSEU</name>
<dbReference type="InterPro" id="IPR009593">
    <property type="entry name" value="DUF1203"/>
</dbReference>
<dbReference type="HOGENOM" id="CLU_117181_2_0_11"/>
<dbReference type="Pfam" id="PF06718">
    <property type="entry name" value="DUF1203"/>
    <property type="match status" value="1"/>
</dbReference>
<evidence type="ECO:0000313" key="2">
    <source>
        <dbReference type="Proteomes" id="UP000004705"/>
    </source>
</evidence>